<dbReference type="Proteomes" id="UP000187455">
    <property type="component" value="Unassembled WGS sequence"/>
</dbReference>
<feature type="region of interest" description="Disordered" evidence="1">
    <location>
        <begin position="41"/>
        <end position="90"/>
    </location>
</feature>
<organism evidence="2 3">
    <name type="scientific">Smittium mucronatum</name>
    <dbReference type="NCBI Taxonomy" id="133383"/>
    <lineage>
        <taxon>Eukaryota</taxon>
        <taxon>Fungi</taxon>
        <taxon>Fungi incertae sedis</taxon>
        <taxon>Zoopagomycota</taxon>
        <taxon>Kickxellomycotina</taxon>
        <taxon>Harpellomycetes</taxon>
        <taxon>Harpellales</taxon>
        <taxon>Legeriomycetaceae</taxon>
        <taxon>Smittium</taxon>
    </lineage>
</organism>
<evidence type="ECO:0000313" key="2">
    <source>
        <dbReference type="EMBL" id="OLY82356.1"/>
    </source>
</evidence>
<feature type="compositionally biased region" description="Basic and acidic residues" evidence="1">
    <location>
        <begin position="45"/>
        <end position="58"/>
    </location>
</feature>
<name>A0A1R0GZN9_9FUNG</name>
<sequence>MYKSSIIWIEKKNSAENTEYVPDIVFEANFDGNFEEVNSSFSVDDESKNDSGGKKTDENTVDLVESEKVSRIEKQDSSQSGKRSKYDTED</sequence>
<evidence type="ECO:0000313" key="3">
    <source>
        <dbReference type="Proteomes" id="UP000187455"/>
    </source>
</evidence>
<reference evidence="2 3" key="1">
    <citation type="journal article" date="2016" name="Mol. Biol. Evol.">
        <title>Genome-Wide Survey of Gut Fungi (Harpellales) Reveals the First Horizontally Transferred Ubiquitin Gene from a Mosquito Host.</title>
        <authorList>
            <person name="Wang Y."/>
            <person name="White M.M."/>
            <person name="Kvist S."/>
            <person name="Moncalvo J.M."/>
        </authorList>
    </citation>
    <scope>NUCLEOTIDE SEQUENCE [LARGE SCALE GENOMIC DNA]</scope>
    <source>
        <strain evidence="2 3">ALG-7-W6</strain>
    </source>
</reference>
<accession>A0A1R0GZN9</accession>
<feature type="compositionally biased region" description="Basic and acidic residues" evidence="1">
    <location>
        <begin position="65"/>
        <end position="76"/>
    </location>
</feature>
<keyword evidence="3" id="KW-1185">Reference proteome</keyword>
<gene>
    <name evidence="2" type="ORF">AYI68_g3529</name>
</gene>
<dbReference type="EMBL" id="LSSL01001610">
    <property type="protein sequence ID" value="OLY82356.1"/>
    <property type="molecule type" value="Genomic_DNA"/>
</dbReference>
<protein>
    <submittedName>
        <fullName evidence="2">Uncharacterized protein</fullName>
    </submittedName>
</protein>
<proteinExistence type="predicted"/>
<comment type="caution">
    <text evidence="2">The sequence shown here is derived from an EMBL/GenBank/DDBJ whole genome shotgun (WGS) entry which is preliminary data.</text>
</comment>
<evidence type="ECO:0000256" key="1">
    <source>
        <dbReference type="SAM" id="MobiDB-lite"/>
    </source>
</evidence>
<dbReference type="AlphaFoldDB" id="A0A1R0GZN9"/>